<dbReference type="FunCoup" id="E1ZEQ9">
    <property type="interactions" value="897"/>
</dbReference>
<dbReference type="GO" id="GO:0051287">
    <property type="term" value="F:NAD binding"/>
    <property type="evidence" value="ECO:0007669"/>
    <property type="project" value="UniProtKB-UniRule"/>
</dbReference>
<keyword evidence="11" id="KW-1185">Reference proteome</keyword>
<dbReference type="AlphaFoldDB" id="E1ZEQ9"/>
<dbReference type="PROSITE" id="PS00957">
    <property type="entry name" value="NAD_G3PDH"/>
    <property type="match status" value="1"/>
</dbReference>
<dbReference type="InterPro" id="IPR017751">
    <property type="entry name" value="G3P_DH_NAD-dep_euk"/>
</dbReference>
<evidence type="ECO:0000256" key="7">
    <source>
        <dbReference type="SAM" id="MobiDB-lite"/>
    </source>
</evidence>
<dbReference type="InterPro" id="IPR006168">
    <property type="entry name" value="G3P_DH_NAD-dep"/>
</dbReference>
<dbReference type="GO" id="GO:0005829">
    <property type="term" value="C:cytosol"/>
    <property type="evidence" value="ECO:0007669"/>
    <property type="project" value="TreeGrafter"/>
</dbReference>
<dbReference type="SUPFAM" id="SSF56784">
    <property type="entry name" value="HAD-like"/>
    <property type="match status" value="1"/>
</dbReference>
<gene>
    <name evidence="10" type="primary">GPD1</name>
    <name evidence="10" type="ORF">CHLNCDRAFT_23323</name>
</gene>
<dbReference type="InterPro" id="IPR036291">
    <property type="entry name" value="NAD(P)-bd_dom_sf"/>
</dbReference>
<evidence type="ECO:0000259" key="9">
    <source>
        <dbReference type="Pfam" id="PF07479"/>
    </source>
</evidence>
<evidence type="ECO:0000256" key="1">
    <source>
        <dbReference type="ARBA" id="ARBA00011009"/>
    </source>
</evidence>
<dbReference type="Proteomes" id="UP000008141">
    <property type="component" value="Unassembled WGS sequence"/>
</dbReference>
<name>E1ZEQ9_CHLVA</name>
<evidence type="ECO:0000256" key="2">
    <source>
        <dbReference type="ARBA" id="ARBA00023002"/>
    </source>
</evidence>
<dbReference type="KEGG" id="cvr:CHLNCDRAFT_23323"/>
<dbReference type="InterPro" id="IPR013328">
    <property type="entry name" value="6PGD_dom2"/>
</dbReference>
<dbReference type="InterPro" id="IPR036412">
    <property type="entry name" value="HAD-like_sf"/>
</dbReference>
<dbReference type="InterPro" id="IPR006109">
    <property type="entry name" value="G3P_DH_NAD-dep_C"/>
</dbReference>
<dbReference type="GO" id="GO:0046168">
    <property type="term" value="P:glycerol-3-phosphate catabolic process"/>
    <property type="evidence" value="ECO:0007669"/>
    <property type="project" value="UniProtKB-UniRule"/>
</dbReference>
<feature type="domain" description="Glycerol-3-phosphate dehydrogenase NAD-dependent N-terminal" evidence="8">
    <location>
        <begin position="286"/>
        <end position="452"/>
    </location>
</feature>
<proteinExistence type="inferred from homology"/>
<dbReference type="NCBIfam" id="TIGR03376">
    <property type="entry name" value="glycerol3P_DH"/>
    <property type="match status" value="1"/>
</dbReference>
<protein>
    <recommendedName>
        <fullName evidence="6">Glycerol-3-phosphate dehydrogenase [NAD(+)]</fullName>
        <ecNumber evidence="6">1.1.1.8</ecNumber>
    </recommendedName>
</protein>
<dbReference type="Gene3D" id="1.10.1040.10">
    <property type="entry name" value="N-(1-d-carboxylethyl)-l-norvaline Dehydrogenase, domain 2"/>
    <property type="match status" value="1"/>
</dbReference>
<organism evidence="11">
    <name type="scientific">Chlorella variabilis</name>
    <name type="common">Green alga</name>
    <dbReference type="NCBI Taxonomy" id="554065"/>
    <lineage>
        <taxon>Eukaryota</taxon>
        <taxon>Viridiplantae</taxon>
        <taxon>Chlorophyta</taxon>
        <taxon>core chlorophytes</taxon>
        <taxon>Trebouxiophyceae</taxon>
        <taxon>Chlorellales</taxon>
        <taxon>Chlorellaceae</taxon>
        <taxon>Chlorella clade</taxon>
        <taxon>Chlorella</taxon>
    </lineage>
</organism>
<reference evidence="10 11" key="1">
    <citation type="journal article" date="2010" name="Plant Cell">
        <title>The Chlorella variabilis NC64A genome reveals adaptation to photosymbiosis, coevolution with viruses, and cryptic sex.</title>
        <authorList>
            <person name="Blanc G."/>
            <person name="Duncan G."/>
            <person name="Agarkova I."/>
            <person name="Borodovsky M."/>
            <person name="Gurnon J."/>
            <person name="Kuo A."/>
            <person name="Lindquist E."/>
            <person name="Lucas S."/>
            <person name="Pangilinan J."/>
            <person name="Polle J."/>
            <person name="Salamov A."/>
            <person name="Terry A."/>
            <person name="Yamada T."/>
            <person name="Dunigan D.D."/>
            <person name="Grigoriev I.V."/>
            <person name="Claverie J.M."/>
            <person name="Van Etten J.L."/>
        </authorList>
    </citation>
    <scope>NUCLEOTIDE SEQUENCE [LARGE SCALE GENOMIC DNA]</scope>
    <source>
        <strain evidence="10 11">NC64A</strain>
    </source>
</reference>
<evidence type="ECO:0000256" key="4">
    <source>
        <dbReference type="ARBA" id="ARBA00048683"/>
    </source>
</evidence>
<dbReference type="STRING" id="554065.E1ZEQ9"/>
<comment type="similarity">
    <text evidence="1 5">Belongs to the NAD-dependent glycerol-3-phosphate dehydrogenase family.</text>
</comment>
<dbReference type="InterPro" id="IPR011128">
    <property type="entry name" value="G3P_DH_NAD-dep_N"/>
</dbReference>
<dbReference type="PRINTS" id="PR00077">
    <property type="entry name" value="GPDHDRGNASE"/>
</dbReference>
<dbReference type="SMR" id="E1ZEQ9"/>
<dbReference type="PANTHER" id="PTHR11728">
    <property type="entry name" value="GLYCEROL-3-PHOSPHATE DEHYDROGENASE"/>
    <property type="match status" value="1"/>
</dbReference>
<dbReference type="Pfam" id="PF01210">
    <property type="entry name" value="NAD_Gly3P_dh_N"/>
    <property type="match status" value="1"/>
</dbReference>
<dbReference type="InterPro" id="IPR023214">
    <property type="entry name" value="HAD_sf"/>
</dbReference>
<comment type="catalytic activity">
    <reaction evidence="4 6">
        <text>sn-glycerol 3-phosphate + NAD(+) = dihydroxyacetone phosphate + NADH + H(+)</text>
        <dbReference type="Rhea" id="RHEA:11092"/>
        <dbReference type="ChEBI" id="CHEBI:15378"/>
        <dbReference type="ChEBI" id="CHEBI:57540"/>
        <dbReference type="ChEBI" id="CHEBI:57597"/>
        <dbReference type="ChEBI" id="CHEBI:57642"/>
        <dbReference type="ChEBI" id="CHEBI:57945"/>
        <dbReference type="EC" id="1.1.1.8"/>
    </reaction>
</comment>
<keyword evidence="2 5" id="KW-0560">Oxidoreductase</keyword>
<dbReference type="PANTHER" id="PTHR11728:SF8">
    <property type="entry name" value="GLYCEROL-3-PHOSPHATE DEHYDROGENASE [NAD(+)]-RELATED"/>
    <property type="match status" value="1"/>
</dbReference>
<dbReference type="eggNOG" id="KOG1615">
    <property type="taxonomic scope" value="Eukaryota"/>
</dbReference>
<dbReference type="GO" id="GO:0141152">
    <property type="term" value="F:glycerol-3-phosphate dehydrogenase (NAD+) activity"/>
    <property type="evidence" value="ECO:0007669"/>
    <property type="project" value="UniProtKB-UniRule"/>
</dbReference>
<evidence type="ECO:0000259" key="8">
    <source>
        <dbReference type="Pfam" id="PF01210"/>
    </source>
</evidence>
<dbReference type="EMBL" id="GL433844">
    <property type="protein sequence ID" value="EFN55541.1"/>
    <property type="molecule type" value="Genomic_DNA"/>
</dbReference>
<dbReference type="Gene3D" id="1.10.150.210">
    <property type="entry name" value="Phosphoserine phosphatase, domain 2"/>
    <property type="match status" value="1"/>
</dbReference>
<dbReference type="SUPFAM" id="SSF48179">
    <property type="entry name" value="6-phosphogluconate dehydrogenase C-terminal domain-like"/>
    <property type="match status" value="1"/>
</dbReference>
<dbReference type="InParanoid" id="E1ZEQ9"/>
<dbReference type="OrthoDB" id="504756at2759"/>
<accession>E1ZEQ9</accession>
<feature type="region of interest" description="Disordered" evidence="7">
    <location>
        <begin position="1"/>
        <end position="24"/>
    </location>
</feature>
<dbReference type="GeneID" id="17355036"/>
<evidence type="ECO:0000313" key="11">
    <source>
        <dbReference type="Proteomes" id="UP000008141"/>
    </source>
</evidence>
<dbReference type="Gene3D" id="3.40.50.720">
    <property type="entry name" value="NAD(P)-binding Rossmann-like Domain"/>
    <property type="match status" value="1"/>
</dbReference>
<dbReference type="InterPro" id="IPR008927">
    <property type="entry name" value="6-PGluconate_DH-like_C_sf"/>
</dbReference>
<dbReference type="Gene3D" id="3.40.50.1000">
    <property type="entry name" value="HAD superfamily/HAD-like"/>
    <property type="match status" value="1"/>
</dbReference>
<sequence length="672" mass="72331">MRKVGEGVRSLIDPGNTLPHLPPPQEVLESAASARTSIDAGGGPGPHLVPSDRVLKLWRTAQAVCFDIDCTVAKNDQLDLLADFMGVGEQVAAITNSAMDGSMSLEEALEQRLAVINCTPADIQGFLKAHPAESRLTPGAKELIQQLQRRGVAVYLISGGFRELCLPIVRALGVPPKNLFANRMNWQVDDDTGMPTKLVGFDLREPTGHQGGKPLAIARLRELFPYETVVMVGDGITDLEAVQETGGADMFVGFGGVVAREVVMQAADWFVTDFDVLQESLPRHRVAMIGSGAWACAAVKLIAENTANPDNVDKYVPEVRMYTYEEEVEGRWLTELINERHENIKYMPGCFLGANVVACSDLVETVKDATVLVFCAPHQFIHRMVKTLAGHVSKDAVAISLIKGMRVRPDGPQLISELIRKELGLDCSVLMGANIAADIARGELSEATIAYSVLDHALLLQDLFERPSFIITLVPDVVGAEMCGTLKNIVALAAGFVEGLGYGPNTKAAIMRQGLNEMRRFAKALYPTVRRAAAASSDDTFFESCGVADLIATCYGGRNRLVAREFVAAELAGAATTFAELEAKLLNGQKLQGVLTSDEVQAILFRRGWEKDYPLFTTVNRIVNGQLPGSSIVEYKSAALLPMHSSADQSADDLRSLAISGGSNGGKLVAAA</sequence>
<evidence type="ECO:0000256" key="6">
    <source>
        <dbReference type="RuleBase" id="RU361243"/>
    </source>
</evidence>
<feature type="domain" description="Glycerol-3-phosphate dehydrogenase NAD-dependent C-terminal" evidence="9">
    <location>
        <begin position="476"/>
        <end position="633"/>
    </location>
</feature>
<dbReference type="GO" id="GO:0042803">
    <property type="term" value="F:protein homodimerization activity"/>
    <property type="evidence" value="ECO:0007669"/>
    <property type="project" value="InterPro"/>
</dbReference>
<evidence type="ECO:0000256" key="5">
    <source>
        <dbReference type="RuleBase" id="RU000437"/>
    </source>
</evidence>
<keyword evidence="3 5" id="KW-0520">NAD</keyword>
<evidence type="ECO:0000256" key="3">
    <source>
        <dbReference type="ARBA" id="ARBA00023027"/>
    </source>
</evidence>
<dbReference type="SUPFAM" id="SSF51735">
    <property type="entry name" value="NAD(P)-binding Rossmann-fold domains"/>
    <property type="match status" value="1"/>
</dbReference>
<dbReference type="NCBIfam" id="TIGR01488">
    <property type="entry name" value="HAD-SF-IB"/>
    <property type="match status" value="1"/>
</dbReference>
<dbReference type="OMA" id="SAMIRRM"/>
<dbReference type="Pfam" id="PF07479">
    <property type="entry name" value="NAD_Gly3P_dh_C"/>
    <property type="match status" value="1"/>
</dbReference>
<dbReference type="RefSeq" id="XP_005847643.1">
    <property type="nucleotide sequence ID" value="XM_005847581.1"/>
</dbReference>
<dbReference type="FunFam" id="1.10.1040.10:FF:000004">
    <property type="entry name" value="Glycerol-3-phosphate dehydrogenase [NAD(+)]"/>
    <property type="match status" value="1"/>
</dbReference>
<dbReference type="EC" id="1.1.1.8" evidence="6"/>
<dbReference type="Pfam" id="PF00702">
    <property type="entry name" value="Hydrolase"/>
    <property type="match status" value="1"/>
</dbReference>
<dbReference type="eggNOG" id="KOG2711">
    <property type="taxonomic scope" value="Eukaryota"/>
</dbReference>
<dbReference type="CDD" id="cd04309">
    <property type="entry name" value="HAD_PSP_eu"/>
    <property type="match status" value="1"/>
</dbReference>
<dbReference type="GO" id="GO:0005975">
    <property type="term" value="P:carbohydrate metabolic process"/>
    <property type="evidence" value="ECO:0007669"/>
    <property type="project" value="InterPro"/>
</dbReference>
<evidence type="ECO:0000313" key="10">
    <source>
        <dbReference type="EMBL" id="EFN55541.1"/>
    </source>
</evidence>